<feature type="region of interest" description="Disordered" evidence="1">
    <location>
        <begin position="405"/>
        <end position="435"/>
    </location>
</feature>
<protein>
    <submittedName>
        <fullName evidence="2">Uncharacterized protein</fullName>
    </submittedName>
</protein>
<evidence type="ECO:0000256" key="1">
    <source>
        <dbReference type="SAM" id="MobiDB-lite"/>
    </source>
</evidence>
<name>A0ABS1JSC8_9BURK</name>
<sequence length="644" mass="68479">MSVARPPDPGSSRRSLLLLAAAWPLAREASAQGTAIRAHAAKARLDRARTRLDAVQAAHRAWRDLRDAAAQGRQSVSSTQDWSTRHASALDALLKANAAATEAFALLQSRLVANGQAQVQAKEALPAWHATVTRLALAGPADLRGATEATDASLARRRTADRQFHAACAAAREADARWRGRVFEARMQADSARQTLERLTGSAAGVLRQDGDVRSRLEAVLLAHGKTLAERHVAVPVPRVSLPAAPALALLRPLVVDAPAGPPRPGPRPGVELSDLSTQRERMADEWAQVRDAALYLQLAAEPAARSSAERAALAARAPALEADLQVLARRMDETAQAARSWWSAGPAAEAAWLVRRKAELAPRLAPALVQAGQDFATVQQAAEQVLPSLAEAEAAAQREWQAAHAAVHGSAPATAQRAAPSHSSNATASISPGGSAAAPRISAHAYQEFDVFDREDPDYAAYTYVLLRSEGDLADPKVQRRWENLLTVVRTQIPASQVTDRALRAQLHLFCLPMRAAAAGTPARYHGALGHQLKVNACAGILTNVALKQRLTGSAGPFLLTLPARMTASNSRTAVLFADLAPHAEDAVADLAYAYMTGLLKDFPRDQALWRPPVVQRVALTLVQVASAAGSLVQTVLPAAQAR</sequence>
<dbReference type="Proteomes" id="UP000622707">
    <property type="component" value="Unassembled WGS sequence"/>
</dbReference>
<proteinExistence type="predicted"/>
<gene>
    <name evidence="2" type="ORF">JI746_18290</name>
</gene>
<accession>A0ABS1JSC8</accession>
<feature type="compositionally biased region" description="Low complexity" evidence="1">
    <location>
        <begin position="405"/>
        <end position="416"/>
    </location>
</feature>
<dbReference type="EMBL" id="JAEQND010000010">
    <property type="protein sequence ID" value="MBL0427071.1"/>
    <property type="molecule type" value="Genomic_DNA"/>
</dbReference>
<dbReference type="RefSeq" id="WP_201691603.1">
    <property type="nucleotide sequence ID" value="NZ_JAEQND010000010.1"/>
</dbReference>
<evidence type="ECO:0000313" key="2">
    <source>
        <dbReference type="EMBL" id="MBL0427071.1"/>
    </source>
</evidence>
<keyword evidence="3" id="KW-1185">Reference proteome</keyword>
<reference evidence="2 3" key="1">
    <citation type="journal article" date="2017" name="Int. J. Syst. Evol. Microbiol.">
        <title>Ramlibacter alkalitolerans sp. nov., alkali-tolerant bacterium isolated from soil of ginseng.</title>
        <authorList>
            <person name="Lee D.H."/>
            <person name="Cha C.J."/>
        </authorList>
    </citation>
    <scope>NUCLEOTIDE SEQUENCE [LARGE SCALE GENOMIC DNA]</scope>
    <source>
        <strain evidence="2 3">KACC 19305</strain>
    </source>
</reference>
<organism evidence="2 3">
    <name type="scientific">Ramlibacter alkalitolerans</name>
    <dbReference type="NCBI Taxonomy" id="2039631"/>
    <lineage>
        <taxon>Bacteria</taxon>
        <taxon>Pseudomonadati</taxon>
        <taxon>Pseudomonadota</taxon>
        <taxon>Betaproteobacteria</taxon>
        <taxon>Burkholderiales</taxon>
        <taxon>Comamonadaceae</taxon>
        <taxon>Ramlibacter</taxon>
    </lineage>
</organism>
<comment type="caution">
    <text evidence="2">The sequence shown here is derived from an EMBL/GenBank/DDBJ whole genome shotgun (WGS) entry which is preliminary data.</text>
</comment>
<evidence type="ECO:0000313" key="3">
    <source>
        <dbReference type="Proteomes" id="UP000622707"/>
    </source>
</evidence>